<dbReference type="Pfam" id="PF00684">
    <property type="entry name" value="DnaJ_CXXCXGXG"/>
    <property type="match status" value="1"/>
</dbReference>
<dbReference type="PRINTS" id="PR00625">
    <property type="entry name" value="JDOMAIN"/>
</dbReference>
<evidence type="ECO:0000256" key="3">
    <source>
        <dbReference type="ARBA" id="ARBA00022771"/>
    </source>
</evidence>
<dbReference type="AlphaFoldDB" id="J8TYP2"/>
<organism evidence="8 9">
    <name type="scientific">Trichosporon asahii var. asahii (strain ATCC 90039 / CBS 2479 / JCM 2466 / KCTC 7840 / NBRC 103889/ NCYC 2677 / UAMH 7654)</name>
    <name type="common">Yeast</name>
    <dbReference type="NCBI Taxonomy" id="1186058"/>
    <lineage>
        <taxon>Eukaryota</taxon>
        <taxon>Fungi</taxon>
        <taxon>Dikarya</taxon>
        <taxon>Basidiomycota</taxon>
        <taxon>Agaricomycotina</taxon>
        <taxon>Tremellomycetes</taxon>
        <taxon>Trichosporonales</taxon>
        <taxon>Trichosporonaceae</taxon>
        <taxon>Trichosporon</taxon>
    </lineage>
</organism>
<dbReference type="PROSITE" id="PS51188">
    <property type="entry name" value="ZF_CR"/>
    <property type="match status" value="1"/>
</dbReference>
<dbReference type="PANTHER" id="PTHR43888">
    <property type="entry name" value="DNAJ-LIKE-2, ISOFORM A-RELATED"/>
    <property type="match status" value="1"/>
</dbReference>
<keyword evidence="3 5" id="KW-0863">Zinc-finger</keyword>
<dbReference type="Proteomes" id="UP000002748">
    <property type="component" value="Unassembled WGS sequence"/>
</dbReference>
<dbReference type="InterPro" id="IPR008971">
    <property type="entry name" value="HSP40/DnaJ_pept-bd"/>
</dbReference>
<dbReference type="SUPFAM" id="SSF57938">
    <property type="entry name" value="DnaJ/Hsp40 cysteine-rich domain"/>
    <property type="match status" value="1"/>
</dbReference>
<dbReference type="PROSITE" id="PS50076">
    <property type="entry name" value="DNAJ_2"/>
    <property type="match status" value="1"/>
</dbReference>
<dbReference type="EMBL" id="ALBS01000007">
    <property type="protein sequence ID" value="EJT53172.1"/>
    <property type="molecule type" value="Genomic_DNA"/>
</dbReference>
<dbReference type="VEuPathDB" id="FungiDB:A1Q1_07847"/>
<dbReference type="GeneID" id="25991359"/>
<dbReference type="GO" id="GO:0030544">
    <property type="term" value="F:Hsp70 protein binding"/>
    <property type="evidence" value="ECO:0007669"/>
    <property type="project" value="InterPro"/>
</dbReference>
<evidence type="ECO:0000259" key="7">
    <source>
        <dbReference type="PROSITE" id="PS51188"/>
    </source>
</evidence>
<evidence type="ECO:0000256" key="2">
    <source>
        <dbReference type="ARBA" id="ARBA00022737"/>
    </source>
</evidence>
<keyword evidence="2" id="KW-0677">Repeat</keyword>
<protein>
    <submittedName>
        <fullName evidence="8">Chaperone regulator</fullName>
    </submittedName>
</protein>
<feature type="domain" description="J" evidence="6">
    <location>
        <begin position="24"/>
        <end position="129"/>
    </location>
</feature>
<dbReference type="KEGG" id="tasa:A1Q1_07847"/>
<accession>J8TYP2</accession>
<evidence type="ECO:0000256" key="4">
    <source>
        <dbReference type="ARBA" id="ARBA00022833"/>
    </source>
</evidence>
<proteinExistence type="predicted"/>
<dbReference type="SMART" id="SM00271">
    <property type="entry name" value="DnaJ"/>
    <property type="match status" value="1"/>
</dbReference>
<dbReference type="GO" id="GO:0051082">
    <property type="term" value="F:unfolded protein binding"/>
    <property type="evidence" value="ECO:0007669"/>
    <property type="project" value="InterPro"/>
</dbReference>
<dbReference type="OrthoDB" id="550424at2759"/>
<dbReference type="SUPFAM" id="SSF49493">
    <property type="entry name" value="HSP40/DnaJ peptide-binding domain"/>
    <property type="match status" value="2"/>
</dbReference>
<reference evidence="8 9" key="1">
    <citation type="journal article" date="2012" name="Eukaryot. Cell">
        <title>Draft genome sequence of CBS 2479, the standard type strain of Trichosporon asahii.</title>
        <authorList>
            <person name="Yang R.Y."/>
            <person name="Li H.T."/>
            <person name="Zhu H."/>
            <person name="Zhou G.P."/>
            <person name="Wang M."/>
            <person name="Wang L."/>
        </authorList>
    </citation>
    <scope>NUCLEOTIDE SEQUENCE [LARGE SCALE GENOMIC DNA]</scope>
    <source>
        <strain evidence="9">ATCC 90039 / CBS 2479 / JCM 2466 / KCTC 7840 / NCYC 2677 / UAMH 7654</strain>
    </source>
</reference>
<dbReference type="GO" id="GO:0008270">
    <property type="term" value="F:zinc ion binding"/>
    <property type="evidence" value="ECO:0007669"/>
    <property type="project" value="UniProtKB-KW"/>
</dbReference>
<dbReference type="Gene3D" id="1.10.287.110">
    <property type="entry name" value="DnaJ domain"/>
    <property type="match status" value="1"/>
</dbReference>
<dbReference type="InterPro" id="IPR001623">
    <property type="entry name" value="DnaJ_domain"/>
</dbReference>
<evidence type="ECO:0000259" key="6">
    <source>
        <dbReference type="PROSITE" id="PS50076"/>
    </source>
</evidence>
<keyword evidence="4 5" id="KW-0862">Zinc</keyword>
<dbReference type="CDD" id="cd10747">
    <property type="entry name" value="DnaJ_C"/>
    <property type="match status" value="1"/>
</dbReference>
<dbReference type="CDD" id="cd10719">
    <property type="entry name" value="DnaJ_zf"/>
    <property type="match status" value="1"/>
</dbReference>
<gene>
    <name evidence="8" type="ORF">A1Q1_07847</name>
</gene>
<name>J8TYP2_TRIAS</name>
<dbReference type="FunFam" id="2.10.230.10:FF:000001">
    <property type="entry name" value="DnaJ subfamily A member 2"/>
    <property type="match status" value="1"/>
</dbReference>
<sequence>MVHDGWHLTLQRDLINSPVVADTLYYDLLEVHVEATAAEIKKAYKKKAMKHHPDKNPDDPTAHETFQAIGQAYETLIDPNESRGQSVVVVDWVERPFRALTSEAADAATSAVSSLKQANSQRATYDQYGPEGAPRGGGMPDDLFNEMFGGMGGFGGSFAFDPAGPGPRPRRGHVTNIEYKISLEEAYKGKKVIMMLQRDRICKHCKGRGGREGMKMTKCGKCEGKGIVFADRHLAPGIVGKVRSPCPDCDGTGQHIREKDRCKKCEGKKVRKEKKRVEFMIDPGTEDGERIALRGEGDEEPDVPPGDVIFHINIGGHGTFSRNPMYPQDLRVMVPISLSEALLGINRVVVKHLDGRGIRIVSQRGERVIKHGDEARIRGEGMPIRGGGKGDLVIKFEVQMPGPSWASRQDGNNVQLPGPLDDIALDEGAEVVERYLS</sequence>
<dbReference type="CDD" id="cd06257">
    <property type="entry name" value="DnaJ"/>
    <property type="match status" value="1"/>
</dbReference>
<evidence type="ECO:0000256" key="5">
    <source>
        <dbReference type="PROSITE-ProRule" id="PRU00546"/>
    </source>
</evidence>
<dbReference type="RefSeq" id="XP_014184268.1">
    <property type="nucleotide sequence ID" value="XM_014328793.1"/>
</dbReference>
<dbReference type="InterPro" id="IPR036410">
    <property type="entry name" value="HSP_DnaJ_Cys-rich_dom_sf"/>
</dbReference>
<dbReference type="Pfam" id="PF00226">
    <property type="entry name" value="DnaJ"/>
    <property type="match status" value="1"/>
</dbReference>
<comment type="caution">
    <text evidence="8">The sequence shown here is derived from an EMBL/GenBank/DDBJ whole genome shotgun (WGS) entry which is preliminary data.</text>
</comment>
<dbReference type="GO" id="GO:0006457">
    <property type="term" value="P:protein folding"/>
    <property type="evidence" value="ECO:0007669"/>
    <property type="project" value="InterPro"/>
</dbReference>
<feature type="zinc finger region" description="CR-type" evidence="5">
    <location>
        <begin position="189"/>
        <end position="274"/>
    </location>
</feature>
<dbReference type="InterPro" id="IPR044713">
    <property type="entry name" value="DNJA1/2-like"/>
</dbReference>
<dbReference type="Gene3D" id="2.60.260.20">
    <property type="entry name" value="Urease metallochaperone UreE, N-terminal domain"/>
    <property type="match status" value="2"/>
</dbReference>
<dbReference type="SUPFAM" id="SSF46565">
    <property type="entry name" value="Chaperone J-domain"/>
    <property type="match status" value="1"/>
</dbReference>
<dbReference type="InterPro" id="IPR036869">
    <property type="entry name" value="J_dom_sf"/>
</dbReference>
<dbReference type="HOGENOM" id="CLU_017633_10_0_1"/>
<dbReference type="Pfam" id="PF01556">
    <property type="entry name" value="DnaJ_C"/>
    <property type="match status" value="1"/>
</dbReference>
<dbReference type="FunFam" id="2.60.260.20:FF:000003">
    <property type="entry name" value="DnaJ subfamily A member 2"/>
    <property type="match status" value="1"/>
</dbReference>
<dbReference type="InterPro" id="IPR002939">
    <property type="entry name" value="DnaJ_C"/>
</dbReference>
<evidence type="ECO:0000313" key="8">
    <source>
        <dbReference type="EMBL" id="EJT53172.1"/>
    </source>
</evidence>
<evidence type="ECO:0000313" key="9">
    <source>
        <dbReference type="Proteomes" id="UP000002748"/>
    </source>
</evidence>
<feature type="domain" description="CR-type" evidence="7">
    <location>
        <begin position="189"/>
        <end position="274"/>
    </location>
</feature>
<evidence type="ECO:0000256" key="1">
    <source>
        <dbReference type="ARBA" id="ARBA00022723"/>
    </source>
</evidence>
<dbReference type="InterPro" id="IPR001305">
    <property type="entry name" value="HSP_DnaJ_Cys-rich_dom"/>
</dbReference>
<keyword evidence="1 5" id="KW-0479">Metal-binding</keyword>
<dbReference type="Gene3D" id="2.10.230.10">
    <property type="entry name" value="Heat shock protein DnaJ, cysteine-rich domain"/>
    <property type="match status" value="1"/>
</dbReference>